<feature type="region of interest" description="Disordered" evidence="4">
    <location>
        <begin position="1144"/>
        <end position="1253"/>
    </location>
</feature>
<dbReference type="InterPro" id="IPR016024">
    <property type="entry name" value="ARM-type_fold"/>
</dbReference>
<comment type="similarity">
    <text evidence="2">Belongs to the MYBBP1A family.</text>
</comment>
<reference evidence="5" key="2">
    <citation type="submission" date="2025-09" db="UniProtKB">
        <authorList>
            <consortium name="Ensembl"/>
        </authorList>
    </citation>
    <scope>IDENTIFICATION</scope>
</reference>
<evidence type="ECO:0000313" key="6">
    <source>
        <dbReference type="Proteomes" id="UP000694393"/>
    </source>
</evidence>
<sequence length="1253" mass="141988">MEAAPAPAGPRGILQQNRQFLDFFWDIAKPQQELRLAATEGLLRYLRASEQEDELKYTLKRLIDGLGATREAARPGFSLALAQVLQFFEEIPLHAVLEQIKEKHNLERVKKKLFRNAAFGNFFGVLALFQSGRLAKDKKALLECVRLLQSLAQHHAHLRDLPRKTLVDILSEIPEAVFEEVLFGALRADFTSAFSTPEQLHLLLVGIQKFPRVLKPSNLKMLLGSSAIVTMENIPRLVEVLKTAARSEKKDKTLPRVGMDLLRVSVKEGAFQLFWKEAVEKGLLKEQSGPTSYMCYRLLGSALPLLSLDQLQLVLRGEVMRSYGDHVVSAQLPDRYKFAPEMETYVNSFLEGCEDPEKQLAVLIGFSALTNQGYPVVPSFWKVVKHLQPVALLKYVDWLKGMFLRPDFDSCLDFTTSRQKQNQEKANMTQHRVARLRKWIIARLVSIVDNPGKKEEDLVMDIVRFCFFHAFFKAKKLTCEIPETESLPSVPLDGQSHSMAANLFFSLLQILNSLPVLGDTAEAAALREKHVHGMTADRKLWIYLVVQYANVLLSHEKHVKAVTPFSTEQRAAWDRMLQSLETLQKKERESRSMEIFAFQHLLLLVGIHLFKAPAETMELLNDLMNCIERASDKKSKKKKADEEEPEWVEVVVEILLSLLSQPSLLMRRVSKSVFGRICPYMSKKALHLILDVLDPEQDEDEEGAVVVVEERDKKKKSLLKDTNEEESGDPSDDDSSEEDSEDEENNEDVDENFRNQLMNVLQAGNALEGDQSDEDDVDDDTMLALDENVSALFAEQQKRIQAKKDEKEKMRKEKILRRDFKIKVLDLVEVFLDKQPENPLVFDVIDPLLVVIERSMSSDSGKQEQDFLQKTADIFTNHLCRAKQYCKTVGELQEDLHALMESLVKRASKHVDSPVALYYFSASLYLFRVLKGNVAREPATPLSPSKNPLKSRKGSIAQTDQLSGTGCLDLERVTRVYQEALNGFFTKRKSALTGSMFFDLFNRFPVMCKPLIGTVVKAITAGARQHQQAQACMLLQKALQTPDLKRSVTEEEWEELIRESINQITENLKAVSEFKVKVDHEKVIKCLELLNFLIKIVNREKLDVEWAELSRALHGVSQQEGFGKSVRLDCLFWNVMKLLGFTRPKKEKAVARSEHTPGAEPLKRKKKGFLPATKKRKNRKKAPAESQEAGAESSREASVAGGKAAAQKNRKRKGGAENAGAEGSLPKTAKWSHGQETRGKQGKAKKRKKEKNH</sequence>
<dbReference type="InterPro" id="IPR007015">
    <property type="entry name" value="DNA_pol_V/MYBBP1A"/>
</dbReference>
<keyword evidence="3" id="KW-0539">Nucleus</keyword>
<dbReference type="GO" id="GO:0005730">
    <property type="term" value="C:nucleolus"/>
    <property type="evidence" value="ECO:0007669"/>
    <property type="project" value="InterPro"/>
</dbReference>
<organism evidence="5 6">
    <name type="scientific">Pelusios castaneus</name>
    <name type="common">West African mud turtle</name>
    <dbReference type="NCBI Taxonomy" id="367368"/>
    <lineage>
        <taxon>Eukaryota</taxon>
        <taxon>Metazoa</taxon>
        <taxon>Chordata</taxon>
        <taxon>Craniata</taxon>
        <taxon>Vertebrata</taxon>
        <taxon>Euteleostomi</taxon>
        <taxon>Archelosauria</taxon>
        <taxon>Testudinata</taxon>
        <taxon>Testudines</taxon>
        <taxon>Pleurodira</taxon>
        <taxon>Pelomedusidae</taxon>
        <taxon>Pelusios</taxon>
    </lineage>
</organism>
<feature type="compositionally biased region" description="Basic residues" evidence="4">
    <location>
        <begin position="1163"/>
        <end position="1181"/>
    </location>
</feature>
<keyword evidence="6" id="KW-1185">Reference proteome</keyword>
<accession>A0A8C8RL97</accession>
<name>A0A8C8RL97_9SAUR</name>
<dbReference type="AlphaFoldDB" id="A0A8C8RL97"/>
<dbReference type="GO" id="GO:0003714">
    <property type="term" value="F:transcription corepressor activity"/>
    <property type="evidence" value="ECO:0007669"/>
    <property type="project" value="TreeGrafter"/>
</dbReference>
<dbReference type="GO" id="GO:0003723">
    <property type="term" value="F:RNA binding"/>
    <property type="evidence" value="ECO:0007669"/>
    <property type="project" value="TreeGrafter"/>
</dbReference>
<evidence type="ECO:0000256" key="1">
    <source>
        <dbReference type="ARBA" id="ARBA00004123"/>
    </source>
</evidence>
<dbReference type="Pfam" id="PF04931">
    <property type="entry name" value="DNA_pol_phi"/>
    <property type="match status" value="1"/>
</dbReference>
<comment type="subcellular location">
    <subcellularLocation>
        <location evidence="1">Nucleus</location>
    </subcellularLocation>
</comment>
<dbReference type="SUPFAM" id="SSF48371">
    <property type="entry name" value="ARM repeat"/>
    <property type="match status" value="1"/>
</dbReference>
<feature type="compositionally biased region" description="Basic and acidic residues" evidence="4">
    <location>
        <begin position="1147"/>
        <end position="1157"/>
    </location>
</feature>
<dbReference type="PANTHER" id="PTHR13213">
    <property type="entry name" value="MYB-BINDING PROTEIN 1A FAMILY MEMBER"/>
    <property type="match status" value="1"/>
</dbReference>
<protein>
    <submittedName>
        <fullName evidence="5">MYB binding protein 1a</fullName>
    </submittedName>
</protein>
<evidence type="ECO:0000256" key="3">
    <source>
        <dbReference type="ARBA" id="ARBA00023242"/>
    </source>
</evidence>
<evidence type="ECO:0000313" key="5">
    <source>
        <dbReference type="Ensembl" id="ENSPCEP00000006288.1"/>
    </source>
</evidence>
<feature type="compositionally biased region" description="Acidic residues" evidence="4">
    <location>
        <begin position="723"/>
        <end position="748"/>
    </location>
</feature>
<reference evidence="5" key="1">
    <citation type="submission" date="2025-08" db="UniProtKB">
        <authorList>
            <consortium name="Ensembl"/>
        </authorList>
    </citation>
    <scope>IDENTIFICATION</scope>
</reference>
<evidence type="ECO:0000256" key="2">
    <source>
        <dbReference type="ARBA" id="ARBA00006809"/>
    </source>
</evidence>
<evidence type="ECO:0000256" key="4">
    <source>
        <dbReference type="SAM" id="MobiDB-lite"/>
    </source>
</evidence>
<dbReference type="Proteomes" id="UP000694393">
    <property type="component" value="Unplaced"/>
</dbReference>
<dbReference type="GO" id="GO:0043565">
    <property type="term" value="F:sequence-specific DNA binding"/>
    <property type="evidence" value="ECO:0007669"/>
    <property type="project" value="TreeGrafter"/>
</dbReference>
<feature type="region of interest" description="Disordered" evidence="4">
    <location>
        <begin position="715"/>
        <end position="748"/>
    </location>
</feature>
<dbReference type="PANTHER" id="PTHR13213:SF2">
    <property type="entry name" value="MYB-BINDING PROTEIN 1A"/>
    <property type="match status" value="1"/>
</dbReference>
<feature type="compositionally biased region" description="Basic residues" evidence="4">
    <location>
        <begin position="1240"/>
        <end position="1253"/>
    </location>
</feature>
<dbReference type="Ensembl" id="ENSPCET00000006520.1">
    <property type="protein sequence ID" value="ENSPCEP00000006288.1"/>
    <property type="gene ID" value="ENSPCEG00000005082.1"/>
</dbReference>
<proteinExistence type="inferred from homology"/>